<dbReference type="STRING" id="180498.A0A067JZA7"/>
<reference evidence="3 4" key="1">
    <citation type="journal article" date="2014" name="PLoS ONE">
        <title>Global Analysis of Gene Expression Profiles in Physic Nut (Jatropha curcas L.) Seedlings Exposed to Salt Stress.</title>
        <authorList>
            <person name="Zhang L."/>
            <person name="Zhang C."/>
            <person name="Wu P."/>
            <person name="Chen Y."/>
            <person name="Li M."/>
            <person name="Jiang H."/>
            <person name="Wu G."/>
        </authorList>
    </citation>
    <scope>NUCLEOTIDE SEQUENCE [LARGE SCALE GENOMIC DNA]</scope>
    <source>
        <strain evidence="4">cv. GZQX0401</strain>
        <tissue evidence="3">Young leaves</tissue>
    </source>
</reference>
<gene>
    <name evidence="3" type="ORF">JCGZ_19394</name>
</gene>
<dbReference type="PANTHER" id="PTHR33184">
    <property type="entry name" value="PROTEIN TAPETUM DETERMINANT 1-LIKE-RELATED"/>
    <property type="match status" value="1"/>
</dbReference>
<protein>
    <submittedName>
        <fullName evidence="3">Uncharacterized protein</fullName>
    </submittedName>
</protein>
<dbReference type="Proteomes" id="UP000027138">
    <property type="component" value="Unassembled WGS sequence"/>
</dbReference>
<keyword evidence="4" id="KW-1185">Reference proteome</keyword>
<name>A0A067JZA7_JATCU</name>
<evidence type="ECO:0000313" key="4">
    <source>
        <dbReference type="Proteomes" id="UP000027138"/>
    </source>
</evidence>
<dbReference type="Pfam" id="PF24068">
    <property type="entry name" value="TPD1_C"/>
    <property type="match status" value="1"/>
</dbReference>
<accession>A0A067JZA7</accession>
<keyword evidence="2" id="KW-0472">Membrane</keyword>
<dbReference type="EMBL" id="KK914758">
    <property type="protein sequence ID" value="KDP29291.1"/>
    <property type="molecule type" value="Genomic_DNA"/>
</dbReference>
<organism evidence="3 4">
    <name type="scientific">Jatropha curcas</name>
    <name type="common">Barbados nut</name>
    <dbReference type="NCBI Taxonomy" id="180498"/>
    <lineage>
        <taxon>Eukaryota</taxon>
        <taxon>Viridiplantae</taxon>
        <taxon>Streptophyta</taxon>
        <taxon>Embryophyta</taxon>
        <taxon>Tracheophyta</taxon>
        <taxon>Spermatophyta</taxon>
        <taxon>Magnoliopsida</taxon>
        <taxon>eudicotyledons</taxon>
        <taxon>Gunneridae</taxon>
        <taxon>Pentapetalae</taxon>
        <taxon>rosids</taxon>
        <taxon>fabids</taxon>
        <taxon>Malpighiales</taxon>
        <taxon>Euphorbiaceae</taxon>
        <taxon>Crotonoideae</taxon>
        <taxon>Jatropheae</taxon>
        <taxon>Jatropha</taxon>
    </lineage>
</organism>
<dbReference type="OrthoDB" id="1572689at2759"/>
<keyword evidence="2" id="KW-1133">Transmembrane helix</keyword>
<dbReference type="PANTHER" id="PTHR33184:SF61">
    <property type="entry name" value="TPD1 PROTEIN HOMOLOG 1"/>
    <property type="match status" value="1"/>
</dbReference>
<proteinExistence type="predicted"/>
<dbReference type="GO" id="GO:0001709">
    <property type="term" value="P:cell fate determination"/>
    <property type="evidence" value="ECO:0007669"/>
    <property type="project" value="TreeGrafter"/>
</dbReference>
<sequence length="169" mass="18251">MMIIVDKRQVYILATMISYLLAIFLVVESESAGIKSIEFSKEIATTASARKLLESTNDNNGDKNRIGKSCSKDDIVISQGSTASLPDGTPSFIVQILNVGVSGSSISDIHVSCGWFSSVQLINPRVFRRIIFNDCLVNGGDALAPGETISFKYANSFRYPLSVTSAVCD</sequence>
<evidence type="ECO:0000256" key="2">
    <source>
        <dbReference type="SAM" id="Phobius"/>
    </source>
</evidence>
<dbReference type="InterPro" id="IPR040361">
    <property type="entry name" value="TPD1"/>
</dbReference>
<dbReference type="AlphaFoldDB" id="A0A067JZA7"/>
<feature type="transmembrane region" description="Helical" evidence="2">
    <location>
        <begin position="9"/>
        <end position="27"/>
    </location>
</feature>
<keyword evidence="1" id="KW-0732">Signal</keyword>
<keyword evidence="2" id="KW-0812">Transmembrane</keyword>
<evidence type="ECO:0000256" key="1">
    <source>
        <dbReference type="ARBA" id="ARBA00022729"/>
    </source>
</evidence>
<evidence type="ECO:0000313" key="3">
    <source>
        <dbReference type="EMBL" id="KDP29291.1"/>
    </source>
</evidence>